<dbReference type="GO" id="GO:0070936">
    <property type="term" value="P:protein K48-linked ubiquitination"/>
    <property type="evidence" value="ECO:0007669"/>
    <property type="project" value="TreeGrafter"/>
</dbReference>
<feature type="coiled-coil region" evidence="9">
    <location>
        <begin position="145"/>
        <end position="245"/>
    </location>
</feature>
<keyword evidence="13" id="KW-1185">Reference proteome</keyword>
<evidence type="ECO:0000256" key="7">
    <source>
        <dbReference type="ARBA" id="ARBA00022833"/>
    </source>
</evidence>
<dbReference type="InterPro" id="IPR000253">
    <property type="entry name" value="FHA_dom"/>
</dbReference>
<dbReference type="GO" id="GO:0005829">
    <property type="term" value="C:cytosol"/>
    <property type="evidence" value="ECO:0007669"/>
    <property type="project" value="TreeGrafter"/>
</dbReference>
<dbReference type="GO" id="GO:0005634">
    <property type="term" value="C:nucleus"/>
    <property type="evidence" value="ECO:0007669"/>
    <property type="project" value="TreeGrafter"/>
</dbReference>
<organism evidence="12 13">
    <name type="scientific">Candidula unifasciata</name>
    <dbReference type="NCBI Taxonomy" id="100452"/>
    <lineage>
        <taxon>Eukaryota</taxon>
        <taxon>Metazoa</taxon>
        <taxon>Spiralia</taxon>
        <taxon>Lophotrochozoa</taxon>
        <taxon>Mollusca</taxon>
        <taxon>Gastropoda</taxon>
        <taxon>Heterobranchia</taxon>
        <taxon>Euthyneura</taxon>
        <taxon>Panpulmonata</taxon>
        <taxon>Eupulmonata</taxon>
        <taxon>Stylommatophora</taxon>
        <taxon>Helicina</taxon>
        <taxon>Helicoidea</taxon>
        <taxon>Geomitridae</taxon>
        <taxon>Candidula</taxon>
    </lineage>
</organism>
<dbReference type="GO" id="GO:0061630">
    <property type="term" value="F:ubiquitin protein ligase activity"/>
    <property type="evidence" value="ECO:0007669"/>
    <property type="project" value="TreeGrafter"/>
</dbReference>
<evidence type="ECO:0000256" key="8">
    <source>
        <dbReference type="PROSITE-ProRule" id="PRU00175"/>
    </source>
</evidence>
<dbReference type="GO" id="GO:0008270">
    <property type="term" value="F:zinc ion binding"/>
    <property type="evidence" value="ECO:0007669"/>
    <property type="project" value="UniProtKB-KW"/>
</dbReference>
<keyword evidence="7" id="KW-0862">Zinc</keyword>
<feature type="compositionally biased region" description="Polar residues" evidence="10">
    <location>
        <begin position="357"/>
        <end position="367"/>
    </location>
</feature>
<evidence type="ECO:0000256" key="6">
    <source>
        <dbReference type="ARBA" id="ARBA00022786"/>
    </source>
</evidence>
<evidence type="ECO:0000256" key="5">
    <source>
        <dbReference type="ARBA" id="ARBA00022771"/>
    </source>
</evidence>
<dbReference type="GO" id="GO:0042393">
    <property type="term" value="F:histone binding"/>
    <property type="evidence" value="ECO:0007669"/>
    <property type="project" value="TreeGrafter"/>
</dbReference>
<dbReference type="PANTHER" id="PTHR15067">
    <property type="entry name" value="E3 UBIQUITIN-PROTEIN LIGASE RNF8"/>
    <property type="match status" value="1"/>
</dbReference>
<dbReference type="AlphaFoldDB" id="A0A8S3ZJP0"/>
<dbReference type="PROSITE" id="PS00518">
    <property type="entry name" value="ZF_RING_1"/>
    <property type="match status" value="1"/>
</dbReference>
<accession>A0A8S3ZJP0</accession>
<keyword evidence="9" id="KW-0175">Coiled coil</keyword>
<comment type="similarity">
    <text evidence="1">Belongs to the CHFR family.</text>
</comment>
<dbReference type="SUPFAM" id="SSF57850">
    <property type="entry name" value="RING/U-box"/>
    <property type="match status" value="1"/>
</dbReference>
<dbReference type="SMART" id="SM00184">
    <property type="entry name" value="RING"/>
    <property type="match status" value="1"/>
</dbReference>
<dbReference type="PANTHER" id="PTHR15067:SF4">
    <property type="entry name" value="E3 UBIQUITIN-PROTEIN LIGASE RNF8"/>
    <property type="match status" value="1"/>
</dbReference>
<dbReference type="SUPFAM" id="SSF49879">
    <property type="entry name" value="SMAD/FHA domain"/>
    <property type="match status" value="1"/>
</dbReference>
<dbReference type="Gene3D" id="2.60.200.20">
    <property type="match status" value="1"/>
</dbReference>
<feature type="region of interest" description="Disordered" evidence="10">
    <location>
        <begin position="339"/>
        <end position="376"/>
    </location>
</feature>
<evidence type="ECO:0000256" key="3">
    <source>
        <dbReference type="ARBA" id="ARBA00022679"/>
    </source>
</evidence>
<evidence type="ECO:0000313" key="12">
    <source>
        <dbReference type="EMBL" id="CAG5129693.1"/>
    </source>
</evidence>
<keyword evidence="5 8" id="KW-0863">Zinc-finger</keyword>
<dbReference type="EMBL" id="CAJHNH020003635">
    <property type="protein sequence ID" value="CAG5129693.1"/>
    <property type="molecule type" value="Genomic_DNA"/>
</dbReference>
<keyword evidence="3" id="KW-0808">Transferase</keyword>
<dbReference type="GO" id="GO:0006302">
    <property type="term" value="P:double-strand break repair"/>
    <property type="evidence" value="ECO:0007669"/>
    <property type="project" value="TreeGrafter"/>
</dbReference>
<dbReference type="InterPro" id="IPR013083">
    <property type="entry name" value="Znf_RING/FYVE/PHD"/>
</dbReference>
<dbReference type="GO" id="GO:0000151">
    <property type="term" value="C:ubiquitin ligase complex"/>
    <property type="evidence" value="ECO:0007669"/>
    <property type="project" value="TreeGrafter"/>
</dbReference>
<evidence type="ECO:0000256" key="10">
    <source>
        <dbReference type="SAM" id="MobiDB-lite"/>
    </source>
</evidence>
<evidence type="ECO:0000256" key="1">
    <source>
        <dbReference type="ARBA" id="ARBA00005797"/>
    </source>
</evidence>
<evidence type="ECO:0000256" key="4">
    <source>
        <dbReference type="ARBA" id="ARBA00022723"/>
    </source>
</evidence>
<dbReference type="Proteomes" id="UP000678393">
    <property type="component" value="Unassembled WGS sequence"/>
</dbReference>
<gene>
    <name evidence="12" type="ORF">CUNI_LOCUS15251</name>
</gene>
<name>A0A8S3ZJP0_9EUPU</name>
<dbReference type="OrthoDB" id="5330228at2759"/>
<evidence type="ECO:0000259" key="11">
    <source>
        <dbReference type="PROSITE" id="PS50089"/>
    </source>
</evidence>
<evidence type="ECO:0000256" key="2">
    <source>
        <dbReference type="ARBA" id="ARBA00017908"/>
    </source>
</evidence>
<protein>
    <recommendedName>
        <fullName evidence="2">E3 ubiquitin-protein ligase CHFR</fullName>
    </recommendedName>
</protein>
<dbReference type="CDD" id="cd16535">
    <property type="entry name" value="RING-HC_RNF8"/>
    <property type="match status" value="1"/>
</dbReference>
<evidence type="ECO:0000256" key="9">
    <source>
        <dbReference type="SAM" id="Coils"/>
    </source>
</evidence>
<dbReference type="GO" id="GO:0035861">
    <property type="term" value="C:site of double-strand break"/>
    <property type="evidence" value="ECO:0007669"/>
    <property type="project" value="TreeGrafter"/>
</dbReference>
<sequence>MTEDAPILCRVGDENSYKILKLDKNEVSIGSPEDATYTISSQELSQCLIVIRRHGDTWTVTDIVSSNGICVNGHHLVPLSSYSLQDGDVVQFGAPTSSRGQRKFEYKFCYSFTVGNLIHYRSANFTQKAFSRYRPISLISTLAGNISQNKRMRELEEKNKELEQQLQKHNLAIEKVQILLRSKVKPILQSNKIKELELKNKELEQQLQNQNLAMEMILQDRRRERASLLEEINESHKESTEAKRQALQVKDDVLSNFTELMDVTVQCSICTEYFIKATSLNCSHVFCNLCINEWMKIKKLCPNCRTPVTSMTKIPALDKCIDRMVEQFSDDFRGRRHELINQRKGNSSNKQVRDCTKGSSVNQNNSTDRGRGLYKGKTTHDHKNICWFSSSSKGASTYKGNSNNEVKGTD</sequence>
<reference evidence="12" key="1">
    <citation type="submission" date="2021-04" db="EMBL/GenBank/DDBJ databases">
        <authorList>
            <consortium name="Molecular Ecology Group"/>
        </authorList>
    </citation>
    <scope>NUCLEOTIDE SEQUENCE</scope>
</reference>
<dbReference type="InterPro" id="IPR001841">
    <property type="entry name" value="Znf_RING"/>
</dbReference>
<dbReference type="Gene3D" id="3.30.40.10">
    <property type="entry name" value="Zinc/RING finger domain, C3HC4 (zinc finger)"/>
    <property type="match status" value="1"/>
</dbReference>
<comment type="caution">
    <text evidence="12">The sequence shown here is derived from an EMBL/GenBank/DDBJ whole genome shotgun (WGS) entry which is preliminary data.</text>
</comment>
<evidence type="ECO:0000313" key="13">
    <source>
        <dbReference type="Proteomes" id="UP000678393"/>
    </source>
</evidence>
<keyword evidence="4" id="KW-0479">Metal-binding</keyword>
<proteinExistence type="inferred from homology"/>
<dbReference type="InterPro" id="IPR008984">
    <property type="entry name" value="SMAD_FHA_dom_sf"/>
</dbReference>
<dbReference type="PROSITE" id="PS50089">
    <property type="entry name" value="ZF_RING_2"/>
    <property type="match status" value="1"/>
</dbReference>
<dbReference type="GO" id="GO:0006511">
    <property type="term" value="P:ubiquitin-dependent protein catabolic process"/>
    <property type="evidence" value="ECO:0007669"/>
    <property type="project" value="TreeGrafter"/>
</dbReference>
<dbReference type="Pfam" id="PF00498">
    <property type="entry name" value="FHA"/>
    <property type="match status" value="1"/>
</dbReference>
<keyword evidence="6" id="KW-0833">Ubl conjugation pathway</keyword>
<feature type="domain" description="RING-type" evidence="11">
    <location>
        <begin position="267"/>
        <end position="305"/>
    </location>
</feature>
<dbReference type="Pfam" id="PF13639">
    <property type="entry name" value="zf-RING_2"/>
    <property type="match status" value="1"/>
</dbReference>
<dbReference type="InterPro" id="IPR017907">
    <property type="entry name" value="Znf_RING_CS"/>
</dbReference>